<name>A0A6B0SF21_9EURY</name>
<gene>
    <name evidence="2" type="ORF">GRX66_06945</name>
</gene>
<organism evidence="2 3">
    <name type="scientific">Halobacterium bonnevillei</name>
    <dbReference type="NCBI Taxonomy" id="2692200"/>
    <lineage>
        <taxon>Archaea</taxon>
        <taxon>Methanobacteriati</taxon>
        <taxon>Methanobacteriota</taxon>
        <taxon>Stenosarchaea group</taxon>
        <taxon>Halobacteria</taxon>
        <taxon>Halobacteriales</taxon>
        <taxon>Halobacteriaceae</taxon>
        <taxon>Halobacterium</taxon>
    </lineage>
</organism>
<accession>A0A6B0SF21</accession>
<reference evidence="2 3" key="1">
    <citation type="submission" date="2019-12" db="EMBL/GenBank/DDBJ databases">
        <title>Isolation and characterization of three novel carbon monoxide-oxidizing members of Halobacteria from salione crusts and soils.</title>
        <authorList>
            <person name="Myers M.R."/>
            <person name="King G.M."/>
        </authorList>
    </citation>
    <scope>NUCLEOTIDE SEQUENCE [LARGE SCALE GENOMIC DNA]</scope>
    <source>
        <strain evidence="2 3">PCN9</strain>
    </source>
</reference>
<dbReference type="AlphaFoldDB" id="A0A6B0SF21"/>
<keyword evidence="3" id="KW-1185">Reference proteome</keyword>
<dbReference type="RefSeq" id="WP_159525905.1">
    <property type="nucleotide sequence ID" value="NZ_WUUU01000038.1"/>
</dbReference>
<comment type="caution">
    <text evidence="2">The sequence shown here is derived from an EMBL/GenBank/DDBJ whole genome shotgun (WGS) entry which is preliminary data.</text>
</comment>
<evidence type="ECO:0000313" key="2">
    <source>
        <dbReference type="EMBL" id="MXR20354.1"/>
    </source>
</evidence>
<feature type="region of interest" description="Disordered" evidence="1">
    <location>
        <begin position="1"/>
        <end position="21"/>
    </location>
</feature>
<sequence length="78" mass="8624">MARPFRSSDEGKGVVSSDGDRIGRIERVEGNEAHVKPETGLADSIRNRLGMGDDDEEMYVLDHSEVATIGDDEVHLQR</sequence>
<dbReference type="EMBL" id="WUUU01000038">
    <property type="protein sequence ID" value="MXR20354.1"/>
    <property type="molecule type" value="Genomic_DNA"/>
</dbReference>
<evidence type="ECO:0000256" key="1">
    <source>
        <dbReference type="SAM" id="MobiDB-lite"/>
    </source>
</evidence>
<proteinExistence type="predicted"/>
<evidence type="ECO:0008006" key="4">
    <source>
        <dbReference type="Google" id="ProtNLM"/>
    </source>
</evidence>
<evidence type="ECO:0000313" key="3">
    <source>
        <dbReference type="Proteomes" id="UP000471521"/>
    </source>
</evidence>
<dbReference type="Proteomes" id="UP000471521">
    <property type="component" value="Unassembled WGS sequence"/>
</dbReference>
<dbReference type="OrthoDB" id="229248at2157"/>
<protein>
    <recommendedName>
        <fullName evidence="4">PRC-barrel domain-containing protein</fullName>
    </recommendedName>
</protein>